<dbReference type="FunFam" id="3.30.70.330:FF:000043">
    <property type="entry name" value="paraspeckle component 1 isoform X1"/>
    <property type="match status" value="1"/>
</dbReference>
<evidence type="ECO:0000313" key="7">
    <source>
        <dbReference type="EMBL" id="TRY76775.1"/>
    </source>
</evidence>
<dbReference type="InterPro" id="IPR035979">
    <property type="entry name" value="RBD_domain_sf"/>
</dbReference>
<keyword evidence="8" id="KW-1185">Reference proteome</keyword>
<keyword evidence="4" id="KW-0175">Coiled coil</keyword>
<dbReference type="Gene3D" id="3.30.70.330">
    <property type="match status" value="2"/>
</dbReference>
<comment type="caution">
    <text evidence="7">The sequence shown here is derived from an EMBL/GenBank/DDBJ whole genome shotgun (WGS) entry which is preliminary data.</text>
</comment>
<feature type="compositionally biased region" description="Gly residues" evidence="5">
    <location>
        <begin position="447"/>
        <end position="485"/>
    </location>
</feature>
<dbReference type="SUPFAM" id="SSF54928">
    <property type="entry name" value="RNA-binding domain, RBD"/>
    <property type="match status" value="1"/>
</dbReference>
<reference evidence="7 8" key="1">
    <citation type="journal article" date="2018" name="Nat. Ecol. Evol.">
        <title>Genomic signatures of mitonuclear coevolution across populations of Tigriopus californicus.</title>
        <authorList>
            <person name="Barreto F.S."/>
            <person name="Watson E.T."/>
            <person name="Lima T.G."/>
            <person name="Willett C.S."/>
            <person name="Edmands S."/>
            <person name="Li W."/>
            <person name="Burton R.S."/>
        </authorList>
    </citation>
    <scope>NUCLEOTIDE SEQUENCE [LARGE SCALE GENOMIC DNA]</scope>
    <source>
        <strain evidence="7 8">San Diego</strain>
    </source>
</reference>
<dbReference type="OrthoDB" id="10067824at2759"/>
<dbReference type="SMART" id="SM00360">
    <property type="entry name" value="RRM"/>
    <property type="match status" value="2"/>
</dbReference>
<feature type="compositionally biased region" description="Gly residues" evidence="5">
    <location>
        <begin position="492"/>
        <end position="504"/>
    </location>
</feature>
<evidence type="ECO:0000256" key="2">
    <source>
        <dbReference type="ARBA" id="ARBA00022884"/>
    </source>
</evidence>
<dbReference type="CDD" id="cd12945">
    <property type="entry name" value="NOPS_NONA_like"/>
    <property type="match status" value="1"/>
</dbReference>
<feature type="coiled-coil region" evidence="4">
    <location>
        <begin position="308"/>
        <end position="406"/>
    </location>
</feature>
<dbReference type="InterPro" id="IPR012975">
    <property type="entry name" value="NOPS"/>
</dbReference>
<keyword evidence="2 3" id="KW-0694">RNA-binding</keyword>
<dbReference type="GO" id="GO:0003723">
    <property type="term" value="F:RNA binding"/>
    <property type="evidence" value="ECO:0007669"/>
    <property type="project" value="UniProtKB-UniRule"/>
</dbReference>
<dbReference type="InterPro" id="IPR012677">
    <property type="entry name" value="Nucleotide-bd_a/b_plait_sf"/>
</dbReference>
<evidence type="ECO:0000256" key="3">
    <source>
        <dbReference type="PROSITE-ProRule" id="PRU00176"/>
    </source>
</evidence>
<feature type="region of interest" description="Disordered" evidence="5">
    <location>
        <begin position="1"/>
        <end position="74"/>
    </location>
</feature>
<name>A0A553PGI0_TIGCA</name>
<evidence type="ECO:0000256" key="1">
    <source>
        <dbReference type="ARBA" id="ARBA00022737"/>
    </source>
</evidence>
<keyword evidence="1" id="KW-0677">Repeat</keyword>
<evidence type="ECO:0000313" key="8">
    <source>
        <dbReference type="Proteomes" id="UP000318571"/>
    </source>
</evidence>
<sequence>MGDNNQNNGDGHRGRGGPRGGHGGGGHGRGGRGGPPRSGPMGRGGGGGGGGRGGPRGSGGGSRGGGRGGFQGMNNRDRVLDRLEQIQGPTLELPALEMTEKRFGGRARLYIGNLTPDTTEEQLKELLSQHGEVGEIFYNNEKHFAFAKLATRSEAETAKRELDGKMKNNRALKVRFAPPPGAVKVINLGPWVSNELLHRAFSIFGDIERCVVMVDERGRAKGEGVVEFERKSSGLEAVKRCTESCYFLTSSLRPVIAEMLEEVEDEDGLQEKMLPKRNPDFKVERENGPRFAAPASFEFEYGQKWKSLHEMKKQKIEALEREMKLEEDKLIAQMEYARYEHETEQLRNQLRMREANRDQQKSHWEMKEQEMSNMIREEQERFNDTEQRLKEQMNQQDDNLRQRHEENSLFMQAQELNNMLDQQEARMQGGGGGFDEGPGGFPKDFGPMGGPPMGGSLMGGPPMGGPPMGRGGHGGFNNFGPGGPRGHFMPRGRGGMNRDFGGGPDNKRRRF</sequence>
<feature type="compositionally biased region" description="Gly residues" evidence="5">
    <location>
        <begin position="17"/>
        <end position="71"/>
    </location>
</feature>
<feature type="domain" description="RRM" evidence="6">
    <location>
        <begin position="181"/>
        <end position="262"/>
    </location>
</feature>
<dbReference type="Pfam" id="PF00076">
    <property type="entry name" value="RRM_1"/>
    <property type="match status" value="2"/>
</dbReference>
<accession>A0A553PGI0</accession>
<evidence type="ECO:0000256" key="5">
    <source>
        <dbReference type="SAM" id="MobiDB-lite"/>
    </source>
</evidence>
<evidence type="ECO:0000256" key="4">
    <source>
        <dbReference type="SAM" id="Coils"/>
    </source>
</evidence>
<feature type="region of interest" description="Disordered" evidence="5">
    <location>
        <begin position="425"/>
        <end position="511"/>
    </location>
</feature>
<organism evidence="7 8">
    <name type="scientific">Tigriopus californicus</name>
    <name type="common">Marine copepod</name>
    <dbReference type="NCBI Taxonomy" id="6832"/>
    <lineage>
        <taxon>Eukaryota</taxon>
        <taxon>Metazoa</taxon>
        <taxon>Ecdysozoa</taxon>
        <taxon>Arthropoda</taxon>
        <taxon>Crustacea</taxon>
        <taxon>Multicrustacea</taxon>
        <taxon>Hexanauplia</taxon>
        <taxon>Copepoda</taxon>
        <taxon>Harpacticoida</taxon>
        <taxon>Harpacticidae</taxon>
        <taxon>Tigriopus</taxon>
    </lineage>
</organism>
<dbReference type="OMA" id="GQIMDLM"/>
<dbReference type="STRING" id="6832.A0A553PGI0"/>
<dbReference type="PANTHER" id="PTHR23189">
    <property type="entry name" value="RNA RECOGNITION MOTIF-CONTAINING"/>
    <property type="match status" value="1"/>
</dbReference>
<feature type="compositionally biased region" description="Gly residues" evidence="5">
    <location>
        <begin position="428"/>
        <end position="440"/>
    </location>
</feature>
<gene>
    <name evidence="7" type="ORF">TCAL_12641</name>
</gene>
<proteinExistence type="predicted"/>
<dbReference type="Proteomes" id="UP000318571">
    <property type="component" value="Chromosome 5"/>
</dbReference>
<protein>
    <recommendedName>
        <fullName evidence="6">RRM domain-containing protein</fullName>
    </recommendedName>
</protein>
<feature type="domain" description="RRM" evidence="6">
    <location>
        <begin position="107"/>
        <end position="179"/>
    </location>
</feature>
<dbReference type="EMBL" id="VCGU01000004">
    <property type="protein sequence ID" value="TRY76775.1"/>
    <property type="molecule type" value="Genomic_DNA"/>
</dbReference>
<dbReference type="Pfam" id="PF08075">
    <property type="entry name" value="NOPS"/>
    <property type="match status" value="1"/>
</dbReference>
<dbReference type="AlphaFoldDB" id="A0A553PGI0"/>
<evidence type="ECO:0000259" key="6">
    <source>
        <dbReference type="PROSITE" id="PS50102"/>
    </source>
</evidence>
<dbReference type="Gene3D" id="6.10.250.1170">
    <property type="match status" value="1"/>
</dbReference>
<dbReference type="InterPro" id="IPR000504">
    <property type="entry name" value="RRM_dom"/>
</dbReference>
<dbReference type="PROSITE" id="PS50102">
    <property type="entry name" value="RRM"/>
    <property type="match status" value="2"/>
</dbReference>